<name>A0ABP6M6L7_9ACTN</name>
<accession>A0ABP6M6L7</accession>
<protein>
    <recommendedName>
        <fullName evidence="3">Transposase</fullName>
    </recommendedName>
</protein>
<reference evidence="2" key="1">
    <citation type="journal article" date="2019" name="Int. J. Syst. Evol. Microbiol.">
        <title>The Global Catalogue of Microorganisms (GCM) 10K type strain sequencing project: providing services to taxonomists for standard genome sequencing and annotation.</title>
        <authorList>
            <consortium name="The Broad Institute Genomics Platform"/>
            <consortium name="The Broad Institute Genome Sequencing Center for Infectious Disease"/>
            <person name="Wu L."/>
            <person name="Ma J."/>
        </authorList>
    </citation>
    <scope>NUCLEOTIDE SEQUENCE [LARGE SCALE GENOMIC DNA]</scope>
    <source>
        <strain evidence="2">JCM 9092</strain>
    </source>
</reference>
<organism evidence="1 2">
    <name type="scientific">Streptomyces rectiviolaceus</name>
    <dbReference type="NCBI Taxonomy" id="332591"/>
    <lineage>
        <taxon>Bacteria</taxon>
        <taxon>Bacillati</taxon>
        <taxon>Actinomycetota</taxon>
        <taxon>Actinomycetes</taxon>
        <taxon>Kitasatosporales</taxon>
        <taxon>Streptomycetaceae</taxon>
        <taxon>Streptomyces</taxon>
    </lineage>
</organism>
<proteinExistence type="predicted"/>
<dbReference type="EMBL" id="BAAAUG010000010">
    <property type="protein sequence ID" value="GAA3082824.1"/>
    <property type="molecule type" value="Genomic_DNA"/>
</dbReference>
<sequence>MLPLVEYLAYKSEPPIRSDRNGVKGSGVVKVVKDRLWRPTDSSRLVPRRRYSAGDARWVPPADQCRVNQVTPGLGLLVRGSSPEKRRAP</sequence>
<comment type="caution">
    <text evidence="1">The sequence shown here is derived from an EMBL/GenBank/DDBJ whole genome shotgun (WGS) entry which is preliminary data.</text>
</comment>
<keyword evidence="2" id="KW-1185">Reference proteome</keyword>
<dbReference type="Proteomes" id="UP001501637">
    <property type="component" value="Unassembled WGS sequence"/>
</dbReference>
<evidence type="ECO:0000313" key="1">
    <source>
        <dbReference type="EMBL" id="GAA3082824.1"/>
    </source>
</evidence>
<evidence type="ECO:0008006" key="3">
    <source>
        <dbReference type="Google" id="ProtNLM"/>
    </source>
</evidence>
<gene>
    <name evidence="1" type="ORF">GCM10010449_03440</name>
</gene>
<evidence type="ECO:0000313" key="2">
    <source>
        <dbReference type="Proteomes" id="UP001501637"/>
    </source>
</evidence>